<evidence type="ECO:0000256" key="2">
    <source>
        <dbReference type="ARBA" id="ARBA00022475"/>
    </source>
</evidence>
<evidence type="ECO:0000256" key="1">
    <source>
        <dbReference type="ARBA" id="ARBA00004429"/>
    </source>
</evidence>
<organism evidence="14 15">
    <name type="scientific">Bradyrhizobium denitrificans</name>
    <dbReference type="NCBI Taxonomy" id="2734912"/>
    <lineage>
        <taxon>Bacteria</taxon>
        <taxon>Pseudomonadati</taxon>
        <taxon>Pseudomonadota</taxon>
        <taxon>Alphaproteobacteria</taxon>
        <taxon>Hyphomicrobiales</taxon>
        <taxon>Nitrobacteraceae</taxon>
        <taxon>Bradyrhizobium</taxon>
    </lineage>
</organism>
<evidence type="ECO:0000313" key="14">
    <source>
        <dbReference type="EMBL" id="MBR1135896.1"/>
    </source>
</evidence>
<proteinExistence type="inferred from homology"/>
<feature type="domain" description="HAMP" evidence="13">
    <location>
        <begin position="218"/>
        <end position="271"/>
    </location>
</feature>
<dbReference type="SUPFAM" id="SSF158472">
    <property type="entry name" value="HAMP domain-like"/>
    <property type="match status" value="1"/>
</dbReference>
<sequence>MELRALGMHMVLTIPRRFGILVAVSIAICIAAIASQLLSARSALLDERKTAIVGQVQSAVSIVKALAAEVQKGTLTEAEAQSRAKATLRSIRYGKNDYIFVYKPDGENIVLGPRPDWEGKNLSNEKDANGLLFVRELVTAGLRDGGGFSEYMFARAGSTIPVAKLGYTLKADPWNWIVGTGVYVDDLDEMFYASVKTALLWAAGLIALLCMIALLIARGLVRPLQAITKVMTELATGNLAVLVPGAERRDELGEMARAVEVFKVNAAARQRLEAEQKEQEGRLAAQRKADTERLANEFERSVGSIIETVSSAATALESSAKSLTATADRSQGLATVVANASGDASNNVQSVAASTEEMSSSVNEISRQVQQSAAIASEAVEQARRTNQRVGELSQAAARIGDVVELINTIAGQTNLLALNATIEAARAGDAGRGFAVVASEVKALAEQTAKATDEISQQIGAIQAATQHSVSAIREIGDTIGRMSEIASTIAAAVEEQGAATQEISRNIQQAAQGTRQVSANIAQVQREASETGSASSQVLNSVQCLSQDSQRLKLEVSRFLESVRAA</sequence>
<name>A0ABS5G410_9BRAD</name>
<dbReference type="Pfam" id="PF00672">
    <property type="entry name" value="HAMP"/>
    <property type="match status" value="1"/>
</dbReference>
<comment type="caution">
    <text evidence="14">The sequence shown here is derived from an EMBL/GenBank/DDBJ whole genome shotgun (WGS) entry which is preliminary data.</text>
</comment>
<dbReference type="Gene3D" id="1.10.287.950">
    <property type="entry name" value="Methyl-accepting chemotaxis protein"/>
    <property type="match status" value="1"/>
</dbReference>
<evidence type="ECO:0000259" key="12">
    <source>
        <dbReference type="PROSITE" id="PS50192"/>
    </source>
</evidence>
<keyword evidence="4 10" id="KW-0812">Transmembrane</keyword>
<protein>
    <submittedName>
        <fullName evidence="14">Cache domain-containing protein</fullName>
    </submittedName>
</protein>
<dbReference type="Pfam" id="PF17200">
    <property type="entry name" value="sCache_2"/>
    <property type="match status" value="1"/>
</dbReference>
<dbReference type="InterPro" id="IPR033480">
    <property type="entry name" value="sCache_2"/>
</dbReference>
<evidence type="ECO:0000256" key="5">
    <source>
        <dbReference type="ARBA" id="ARBA00022989"/>
    </source>
</evidence>
<feature type="transmembrane region" description="Helical" evidence="10">
    <location>
        <begin position="198"/>
        <end position="221"/>
    </location>
</feature>
<evidence type="ECO:0000256" key="6">
    <source>
        <dbReference type="ARBA" id="ARBA00023136"/>
    </source>
</evidence>
<comment type="subcellular location">
    <subcellularLocation>
        <location evidence="1">Cell inner membrane</location>
        <topology evidence="1">Multi-pass membrane protein</topology>
    </subcellularLocation>
</comment>
<dbReference type="Gene3D" id="3.30.450.20">
    <property type="entry name" value="PAS domain"/>
    <property type="match status" value="1"/>
</dbReference>
<dbReference type="InterPro" id="IPR004089">
    <property type="entry name" value="MCPsignal_dom"/>
</dbReference>
<feature type="domain" description="Methyl-accepting transducer" evidence="11">
    <location>
        <begin position="312"/>
        <end position="548"/>
    </location>
</feature>
<dbReference type="SMART" id="SM01049">
    <property type="entry name" value="Cache_2"/>
    <property type="match status" value="1"/>
</dbReference>
<dbReference type="SUPFAM" id="SSF58104">
    <property type="entry name" value="Methyl-accepting chemotaxis protein (MCP) signaling domain"/>
    <property type="match status" value="1"/>
</dbReference>
<dbReference type="PANTHER" id="PTHR32089:SF112">
    <property type="entry name" value="LYSOZYME-LIKE PROTEIN-RELATED"/>
    <property type="match status" value="1"/>
</dbReference>
<dbReference type="SMART" id="SM00283">
    <property type="entry name" value="MA"/>
    <property type="match status" value="1"/>
</dbReference>
<keyword evidence="3" id="KW-0997">Cell inner membrane</keyword>
<reference evidence="15" key="1">
    <citation type="journal article" date="2021" name="ISME J.">
        <title>Evolutionary origin and ecological implication of a unique nif island in free-living Bradyrhizobium lineages.</title>
        <authorList>
            <person name="Tao J."/>
        </authorList>
    </citation>
    <scope>NUCLEOTIDE SEQUENCE [LARGE SCALE GENOMIC DNA]</scope>
    <source>
        <strain evidence="15">SZCCT0094</strain>
    </source>
</reference>
<keyword evidence="6 10" id="KW-0472">Membrane</keyword>
<keyword evidence="7 9" id="KW-0807">Transducer</keyword>
<dbReference type="Pfam" id="PF00015">
    <property type="entry name" value="MCPsignal"/>
    <property type="match status" value="1"/>
</dbReference>
<keyword evidence="15" id="KW-1185">Reference proteome</keyword>
<dbReference type="InterPro" id="IPR003660">
    <property type="entry name" value="HAMP_dom"/>
</dbReference>
<feature type="transmembrane region" description="Helical" evidence="10">
    <location>
        <begin position="20"/>
        <end position="39"/>
    </location>
</feature>
<feature type="domain" description="T-SNARE coiled-coil homology" evidence="12">
    <location>
        <begin position="464"/>
        <end position="526"/>
    </location>
</feature>
<accession>A0ABS5G410</accession>
<dbReference type="Proteomes" id="UP001314635">
    <property type="component" value="Unassembled WGS sequence"/>
</dbReference>
<dbReference type="PROSITE" id="PS50111">
    <property type="entry name" value="CHEMOTAXIS_TRANSDUC_2"/>
    <property type="match status" value="1"/>
</dbReference>
<dbReference type="SMART" id="SM00304">
    <property type="entry name" value="HAMP"/>
    <property type="match status" value="1"/>
</dbReference>
<dbReference type="Gene3D" id="6.10.340.10">
    <property type="match status" value="1"/>
</dbReference>
<evidence type="ECO:0000256" key="9">
    <source>
        <dbReference type="PROSITE-ProRule" id="PRU00284"/>
    </source>
</evidence>
<dbReference type="EMBL" id="JAFCLK010000007">
    <property type="protein sequence ID" value="MBR1135896.1"/>
    <property type="molecule type" value="Genomic_DNA"/>
</dbReference>
<evidence type="ECO:0000256" key="7">
    <source>
        <dbReference type="ARBA" id="ARBA00023224"/>
    </source>
</evidence>
<keyword evidence="5 10" id="KW-1133">Transmembrane helix</keyword>
<evidence type="ECO:0000256" key="8">
    <source>
        <dbReference type="ARBA" id="ARBA00029447"/>
    </source>
</evidence>
<dbReference type="CDD" id="cd06225">
    <property type="entry name" value="HAMP"/>
    <property type="match status" value="1"/>
</dbReference>
<keyword evidence="2" id="KW-1003">Cell membrane</keyword>
<dbReference type="InterPro" id="IPR000727">
    <property type="entry name" value="T_SNARE_dom"/>
</dbReference>
<dbReference type="PANTHER" id="PTHR32089">
    <property type="entry name" value="METHYL-ACCEPTING CHEMOTAXIS PROTEIN MCPB"/>
    <property type="match status" value="1"/>
</dbReference>
<gene>
    <name evidence="14" type="ORF">JQ619_08960</name>
</gene>
<evidence type="ECO:0000256" key="4">
    <source>
        <dbReference type="ARBA" id="ARBA00022692"/>
    </source>
</evidence>
<dbReference type="PROSITE" id="PS50885">
    <property type="entry name" value="HAMP"/>
    <property type="match status" value="1"/>
</dbReference>
<evidence type="ECO:0000259" key="11">
    <source>
        <dbReference type="PROSITE" id="PS50111"/>
    </source>
</evidence>
<evidence type="ECO:0000259" key="13">
    <source>
        <dbReference type="PROSITE" id="PS50885"/>
    </source>
</evidence>
<comment type="similarity">
    <text evidence="8">Belongs to the methyl-accepting chemotaxis (MCP) protein family.</text>
</comment>
<evidence type="ECO:0000256" key="3">
    <source>
        <dbReference type="ARBA" id="ARBA00022519"/>
    </source>
</evidence>
<evidence type="ECO:0000256" key="10">
    <source>
        <dbReference type="SAM" id="Phobius"/>
    </source>
</evidence>
<evidence type="ECO:0000313" key="15">
    <source>
        <dbReference type="Proteomes" id="UP001314635"/>
    </source>
</evidence>
<dbReference type="PROSITE" id="PS50192">
    <property type="entry name" value="T_SNARE"/>
    <property type="match status" value="1"/>
</dbReference>